<gene>
    <name evidence="1" type="ORF">MNV_630008</name>
</gene>
<dbReference type="EMBL" id="FZMP01000211">
    <property type="protein sequence ID" value="SNQ62223.1"/>
    <property type="molecule type" value="Genomic_DNA"/>
</dbReference>
<evidence type="ECO:0008006" key="3">
    <source>
        <dbReference type="Google" id="ProtNLM"/>
    </source>
</evidence>
<keyword evidence="2" id="KW-1185">Reference proteome</keyword>
<proteinExistence type="predicted"/>
<dbReference type="AlphaFoldDB" id="A0A284VSQ9"/>
<organism evidence="1 2">
    <name type="scientific">Candidatus Methanoperedens nitratireducens</name>
    <dbReference type="NCBI Taxonomy" id="1392998"/>
    <lineage>
        <taxon>Archaea</taxon>
        <taxon>Methanobacteriati</taxon>
        <taxon>Methanobacteriota</taxon>
        <taxon>Stenosarchaea group</taxon>
        <taxon>Methanomicrobia</taxon>
        <taxon>Methanosarcinales</taxon>
        <taxon>ANME-2 cluster</taxon>
        <taxon>Candidatus Methanoperedentaceae</taxon>
        <taxon>Candidatus Methanoperedens</taxon>
    </lineage>
</organism>
<evidence type="ECO:0000313" key="1">
    <source>
        <dbReference type="EMBL" id="SNQ62223.1"/>
    </source>
</evidence>
<evidence type="ECO:0000313" key="2">
    <source>
        <dbReference type="Proteomes" id="UP000218615"/>
    </source>
</evidence>
<sequence>MSSMGKRTRIINEPSDIVPLLRAFGSETHKKVFDALQKDWKTEEELEKEVELKVADSLDVLKKSGMVESKWRMPQPGKKPEKEYHSSYARVSVNFQCTVEDLSDLIMITFKSDNEIRKYLDVIEKEVVGGNQSMNGLQRVVDRSIMFIRGVAKRSPILTVKGQRIELIGETE</sequence>
<protein>
    <recommendedName>
        <fullName evidence="3">ArsR family transcriptional regulator</fullName>
    </recommendedName>
</protein>
<dbReference type="Proteomes" id="UP000218615">
    <property type="component" value="Unassembled WGS sequence"/>
</dbReference>
<dbReference type="Pfam" id="PF09824">
    <property type="entry name" value="ArsR"/>
    <property type="match status" value="1"/>
</dbReference>
<dbReference type="STRING" id="1392998.ANME2D_02914"/>
<name>A0A284VSQ9_9EURY</name>
<accession>A0A284VSQ9</accession>
<dbReference type="PIRSF" id="PIRSF022057">
    <property type="entry name" value="UCP022057"/>
    <property type="match status" value="1"/>
</dbReference>
<reference evidence="2" key="1">
    <citation type="submission" date="2017-06" db="EMBL/GenBank/DDBJ databases">
        <authorList>
            <person name="Cremers G."/>
        </authorList>
    </citation>
    <scope>NUCLEOTIDE SEQUENCE [LARGE SCALE GENOMIC DNA]</scope>
</reference>
<dbReference type="InterPro" id="IPR014517">
    <property type="entry name" value="ArsR_tscrpt_regulator"/>
</dbReference>